<dbReference type="CDD" id="cd13983">
    <property type="entry name" value="STKc_WNK"/>
    <property type="match status" value="1"/>
</dbReference>
<keyword evidence="6" id="KW-0067">ATP-binding</keyword>
<dbReference type="Proteomes" id="UP001314263">
    <property type="component" value="Unassembled WGS sequence"/>
</dbReference>
<accession>A0AAV1HXC7</accession>
<feature type="region of interest" description="Disordered" evidence="9">
    <location>
        <begin position="1"/>
        <end position="32"/>
    </location>
</feature>
<keyword evidence="12" id="KW-1185">Reference proteome</keyword>
<evidence type="ECO:0000256" key="4">
    <source>
        <dbReference type="ARBA" id="ARBA00022741"/>
    </source>
</evidence>
<gene>
    <name evidence="11" type="ORF">CVIRNUC_001494</name>
</gene>
<comment type="catalytic activity">
    <reaction evidence="7">
        <text>L-threonyl-[protein] + ATP = O-phospho-L-threonyl-[protein] + ADP + H(+)</text>
        <dbReference type="Rhea" id="RHEA:46608"/>
        <dbReference type="Rhea" id="RHEA-COMP:11060"/>
        <dbReference type="Rhea" id="RHEA-COMP:11605"/>
        <dbReference type="ChEBI" id="CHEBI:15378"/>
        <dbReference type="ChEBI" id="CHEBI:30013"/>
        <dbReference type="ChEBI" id="CHEBI:30616"/>
        <dbReference type="ChEBI" id="CHEBI:61977"/>
        <dbReference type="ChEBI" id="CHEBI:456216"/>
        <dbReference type="EC" id="2.7.11.1"/>
    </reaction>
</comment>
<evidence type="ECO:0000256" key="8">
    <source>
        <dbReference type="ARBA" id="ARBA00048679"/>
    </source>
</evidence>
<reference evidence="11 12" key="1">
    <citation type="submission" date="2023-10" db="EMBL/GenBank/DDBJ databases">
        <authorList>
            <person name="Maclean D."/>
            <person name="Macfadyen A."/>
        </authorList>
    </citation>
    <scope>NUCLEOTIDE SEQUENCE [LARGE SCALE GENOMIC DNA]</scope>
</reference>
<feature type="region of interest" description="Disordered" evidence="9">
    <location>
        <begin position="866"/>
        <end position="885"/>
    </location>
</feature>
<dbReference type="InterPro" id="IPR050588">
    <property type="entry name" value="WNK_Ser-Thr_kinase"/>
</dbReference>
<evidence type="ECO:0000256" key="3">
    <source>
        <dbReference type="ARBA" id="ARBA00022679"/>
    </source>
</evidence>
<sequence length="934" mass="101271">MSGKSGLLGGMEEVEDEEKPPEQPIVERDPSGRWSRVDQILGRGAFKTVYKGFDEDEGIEVAWNQVRVSELVSTKEERDRLFAEIRVLKQLKHKNIMTFYDSWLDTKTMTVNFITELFTSGTLRQYRKRHKHIDPEVLKRWAWQILCGLVYLHGHTPSIIHRDLKSDNIFINGCEGVVKIGDLGLATMLRARTAPQSVLGTPEFMAPELYDEEYDDRVDVYSFGMCLLELATLEYPYAECRNAAQIYRKVSQGILPAGLAKVPTGELAEFISVCIEPRPRRPRARHLLKHPYFHTIRAEKAAVKLGAEALAHSISCAVDLHQMVADCTASVAGSVSRTSSELAEVQHVLTSSNIDSKANGLQAESKLAELERLPDMPEGQPLAEVSRSAPLVDPALWQPDPLLVKPEGASPIHSEPGRQTFPDRDGAESWATMRTARDSFETASTSQAHLQERCMSECSERDDQQPVLTGDRSFCVKGKVVDDEDKLSLRLRIGHTELGGAPKTVEFDFDLAADTAYSVANEMVSDLSLSHDDAKMIAKAIKEEILAVTEASSPHRRFVSMFSDDSEDEQQQLRVVESPMALDINGLDEGHLVAVAAEVLARDGATHGPAKSSLTQQDAAAFHNGSYASSARRPGPQAPADLLSDDGDAAEQPTGGISVVAKAGSDVSMLSRSNSQGGPDSDDADASSLIGRKRSSSKLNPPKEEDRTLPLKKLFENLTGVSEASQEEVGPPSNGSASSAFVTSPMPKAASVAGDLPHLDLHVATCPVLEGASTQRLGPLERKSLASVLSGGSLQDMDSMPYPLQRLSSGAPSSQRVSPMRPQRPASIGMATARSSPVVSPAAFAKNPWSSTSSLHAAVAPVNGAMTSHHSQPCLVRPRGSREDTELKELRRREAAAAASEMESRSLLGLDRFGVAHGCAHNKRGGLMGAPVRK</sequence>
<dbReference type="Pfam" id="PF00069">
    <property type="entry name" value="Pkinase"/>
    <property type="match status" value="1"/>
</dbReference>
<evidence type="ECO:0000256" key="6">
    <source>
        <dbReference type="ARBA" id="ARBA00022840"/>
    </source>
</evidence>
<evidence type="ECO:0000313" key="12">
    <source>
        <dbReference type="Proteomes" id="UP001314263"/>
    </source>
</evidence>
<dbReference type="GO" id="GO:0005524">
    <property type="term" value="F:ATP binding"/>
    <property type="evidence" value="ECO:0007669"/>
    <property type="project" value="UniProtKB-KW"/>
</dbReference>
<dbReference type="EMBL" id="CAUYUE010000002">
    <property type="protein sequence ID" value="CAK0743751.1"/>
    <property type="molecule type" value="Genomic_DNA"/>
</dbReference>
<dbReference type="Gene3D" id="3.10.20.90">
    <property type="entry name" value="Phosphatidylinositol 3-kinase Catalytic Subunit, Chain A, domain 1"/>
    <property type="match status" value="1"/>
</dbReference>
<dbReference type="Pfam" id="PF12202">
    <property type="entry name" value="OSR1_C"/>
    <property type="match status" value="1"/>
</dbReference>
<dbReference type="InterPro" id="IPR008271">
    <property type="entry name" value="Ser/Thr_kinase_AS"/>
</dbReference>
<dbReference type="InterPro" id="IPR011009">
    <property type="entry name" value="Kinase-like_dom_sf"/>
</dbReference>
<evidence type="ECO:0000256" key="5">
    <source>
        <dbReference type="ARBA" id="ARBA00022777"/>
    </source>
</evidence>
<keyword evidence="4" id="KW-0547">Nucleotide-binding</keyword>
<evidence type="ECO:0000256" key="7">
    <source>
        <dbReference type="ARBA" id="ARBA00047899"/>
    </source>
</evidence>
<comment type="caution">
    <text evidence="11">The sequence shown here is derived from an EMBL/GenBank/DDBJ whole genome shotgun (WGS) entry which is preliminary data.</text>
</comment>
<keyword evidence="3" id="KW-0808">Transferase</keyword>
<evidence type="ECO:0000256" key="1">
    <source>
        <dbReference type="ARBA" id="ARBA00012513"/>
    </source>
</evidence>
<dbReference type="SUPFAM" id="SSF56112">
    <property type="entry name" value="Protein kinase-like (PK-like)"/>
    <property type="match status" value="1"/>
</dbReference>
<dbReference type="InterPro" id="IPR000719">
    <property type="entry name" value="Prot_kinase_dom"/>
</dbReference>
<dbReference type="FunFam" id="3.30.200.20:FF:000075">
    <property type="entry name" value="Probable serine/threonine-protein kinase WNK1"/>
    <property type="match status" value="1"/>
</dbReference>
<evidence type="ECO:0000313" key="11">
    <source>
        <dbReference type="EMBL" id="CAK0743751.1"/>
    </source>
</evidence>
<name>A0AAV1HXC7_9CHLO</name>
<dbReference type="PROSITE" id="PS00108">
    <property type="entry name" value="PROTEIN_KINASE_ST"/>
    <property type="match status" value="1"/>
</dbReference>
<organism evidence="11 12">
    <name type="scientific">Coccomyxa viridis</name>
    <dbReference type="NCBI Taxonomy" id="1274662"/>
    <lineage>
        <taxon>Eukaryota</taxon>
        <taxon>Viridiplantae</taxon>
        <taxon>Chlorophyta</taxon>
        <taxon>core chlorophytes</taxon>
        <taxon>Trebouxiophyceae</taxon>
        <taxon>Trebouxiophyceae incertae sedis</taxon>
        <taxon>Coccomyxaceae</taxon>
        <taxon>Coccomyxa</taxon>
    </lineage>
</organism>
<dbReference type="PANTHER" id="PTHR13902">
    <property type="entry name" value="SERINE/THREONINE-PROTEIN KINASE WNK WITH NO LYSINE -RELATED"/>
    <property type="match status" value="1"/>
</dbReference>
<proteinExistence type="predicted"/>
<dbReference type="SMART" id="SM00220">
    <property type="entry name" value="S_TKc"/>
    <property type="match status" value="1"/>
</dbReference>
<dbReference type="FunFam" id="1.10.510.10:FF:001565">
    <property type="entry name" value="WNK protein kinase"/>
    <property type="match status" value="1"/>
</dbReference>
<dbReference type="InterPro" id="IPR024678">
    <property type="entry name" value="Kinase_OSR1/WNK_CCT"/>
</dbReference>
<feature type="region of interest" description="Disordered" evidence="9">
    <location>
        <begin position="625"/>
        <end position="654"/>
    </location>
</feature>
<dbReference type="GO" id="GO:0004674">
    <property type="term" value="F:protein serine/threonine kinase activity"/>
    <property type="evidence" value="ECO:0007669"/>
    <property type="project" value="UniProtKB-KW"/>
</dbReference>
<dbReference type="AlphaFoldDB" id="A0AAV1HXC7"/>
<feature type="compositionally biased region" description="Polar residues" evidence="9">
    <location>
        <begin position="668"/>
        <end position="678"/>
    </location>
</feature>
<keyword evidence="5" id="KW-0418">Kinase</keyword>
<dbReference type="Gene3D" id="3.30.200.20">
    <property type="entry name" value="Phosphorylase Kinase, domain 1"/>
    <property type="match status" value="1"/>
</dbReference>
<dbReference type="PROSITE" id="PS50011">
    <property type="entry name" value="PROTEIN_KINASE_DOM"/>
    <property type="match status" value="1"/>
</dbReference>
<feature type="region of interest" description="Disordered" evidence="9">
    <location>
        <begin position="668"/>
        <end position="709"/>
    </location>
</feature>
<evidence type="ECO:0000259" key="10">
    <source>
        <dbReference type="PROSITE" id="PS50011"/>
    </source>
</evidence>
<comment type="catalytic activity">
    <reaction evidence="8">
        <text>L-seryl-[protein] + ATP = O-phospho-L-seryl-[protein] + ADP + H(+)</text>
        <dbReference type="Rhea" id="RHEA:17989"/>
        <dbReference type="Rhea" id="RHEA-COMP:9863"/>
        <dbReference type="Rhea" id="RHEA-COMP:11604"/>
        <dbReference type="ChEBI" id="CHEBI:15378"/>
        <dbReference type="ChEBI" id="CHEBI:29999"/>
        <dbReference type="ChEBI" id="CHEBI:30616"/>
        <dbReference type="ChEBI" id="CHEBI:83421"/>
        <dbReference type="ChEBI" id="CHEBI:456216"/>
        <dbReference type="EC" id="2.7.11.1"/>
    </reaction>
</comment>
<evidence type="ECO:0000256" key="2">
    <source>
        <dbReference type="ARBA" id="ARBA00022527"/>
    </source>
</evidence>
<dbReference type="Gene3D" id="1.10.510.10">
    <property type="entry name" value="Transferase(Phosphotransferase) domain 1"/>
    <property type="match status" value="1"/>
</dbReference>
<keyword evidence="2" id="KW-0723">Serine/threonine-protein kinase</keyword>
<dbReference type="EC" id="2.7.11.1" evidence="1"/>
<protein>
    <recommendedName>
        <fullName evidence="1">non-specific serine/threonine protein kinase</fullName>
        <ecNumber evidence="1">2.7.11.1</ecNumber>
    </recommendedName>
</protein>
<feature type="region of interest" description="Disordered" evidence="9">
    <location>
        <begin position="721"/>
        <end position="741"/>
    </location>
</feature>
<feature type="domain" description="Protein kinase" evidence="10">
    <location>
        <begin position="35"/>
        <end position="293"/>
    </location>
</feature>
<evidence type="ECO:0000256" key="9">
    <source>
        <dbReference type="SAM" id="MobiDB-lite"/>
    </source>
</evidence>